<gene>
    <name evidence="2" type="ORF">ZT3D7_G3970</name>
</gene>
<keyword evidence="1" id="KW-0732">Signal</keyword>
<feature type="signal peptide" evidence="1">
    <location>
        <begin position="1"/>
        <end position="19"/>
    </location>
</feature>
<dbReference type="AlphaFoldDB" id="A0A1X7RNM6"/>
<protein>
    <submittedName>
        <fullName evidence="2">Uncharacterized protein</fullName>
    </submittedName>
</protein>
<accession>A0A1X7RNM6</accession>
<keyword evidence="3" id="KW-1185">Reference proteome</keyword>
<dbReference type="Proteomes" id="UP000215127">
    <property type="component" value="Chromosome 3"/>
</dbReference>
<evidence type="ECO:0000313" key="2">
    <source>
        <dbReference type="EMBL" id="SMQ48820.1"/>
    </source>
</evidence>
<sequence>MQISQLAFVLLSIASTAFADGVCGVNFTSDPPGEKSGDCLYGYDIHGWAIFVPCAKDSPCSVHGKPCHLDAKRNIHQALCLNQKEEPYPDKI</sequence>
<reference evidence="2 3" key="1">
    <citation type="submission" date="2016-06" db="EMBL/GenBank/DDBJ databases">
        <authorList>
            <person name="Kjaerup R.B."/>
            <person name="Dalgaard T.S."/>
            <person name="Juul-Madsen H.R."/>
        </authorList>
    </citation>
    <scope>NUCLEOTIDE SEQUENCE [LARGE SCALE GENOMIC DNA]</scope>
</reference>
<evidence type="ECO:0000313" key="3">
    <source>
        <dbReference type="Proteomes" id="UP000215127"/>
    </source>
</evidence>
<organism evidence="2 3">
    <name type="scientific">Zymoseptoria tritici (strain ST99CH_3D7)</name>
    <dbReference type="NCBI Taxonomy" id="1276538"/>
    <lineage>
        <taxon>Eukaryota</taxon>
        <taxon>Fungi</taxon>
        <taxon>Dikarya</taxon>
        <taxon>Ascomycota</taxon>
        <taxon>Pezizomycotina</taxon>
        <taxon>Dothideomycetes</taxon>
        <taxon>Dothideomycetidae</taxon>
        <taxon>Mycosphaerellales</taxon>
        <taxon>Mycosphaerellaceae</taxon>
        <taxon>Zymoseptoria</taxon>
    </lineage>
</organism>
<feature type="chain" id="PRO_5012237017" evidence="1">
    <location>
        <begin position="20"/>
        <end position="92"/>
    </location>
</feature>
<proteinExistence type="predicted"/>
<evidence type="ECO:0000256" key="1">
    <source>
        <dbReference type="SAM" id="SignalP"/>
    </source>
</evidence>
<dbReference type="EMBL" id="LT853694">
    <property type="protein sequence ID" value="SMQ48820.1"/>
    <property type="molecule type" value="Genomic_DNA"/>
</dbReference>
<name>A0A1X7RNM6_ZYMT9</name>